<dbReference type="Proteomes" id="UP000314982">
    <property type="component" value="Unassembled WGS sequence"/>
</dbReference>
<sequence>MENREPPPLKTGGAQCTYGGCNVVFLLLEIMFLDFECGAQLKLGFAAEFSNVLVIYTHIIKKTEDMSFCQAHVTNFSLDQLGFTLCLQDSFKAVDELVDWTTDVNIGKPLIMVRCSRPTAHHEEEQLSADLPHAPQPQTQPQSQAPPHPPPPPPRPWPSLPTLLQPLPGWELQ</sequence>
<proteinExistence type="predicted"/>
<reference evidence="3" key="3">
    <citation type="submission" date="2025-09" db="UniProtKB">
        <authorList>
            <consortium name="Ensembl"/>
        </authorList>
    </citation>
    <scope>IDENTIFICATION</scope>
</reference>
<dbReference type="AlphaFoldDB" id="A0A4W5MXC8"/>
<evidence type="ECO:0000259" key="2">
    <source>
        <dbReference type="Pfam" id="PF18703"/>
    </source>
</evidence>
<dbReference type="InterPro" id="IPR041077">
    <property type="entry name" value="MALT1_Ig"/>
</dbReference>
<dbReference type="Ensembl" id="ENSHHUT00000045309.1">
    <property type="protein sequence ID" value="ENSHHUP00000043671.1"/>
    <property type="gene ID" value="ENSHHUG00000026794.1"/>
</dbReference>
<feature type="domain" description="MALT1 immunoglobulin-like" evidence="2">
    <location>
        <begin position="29"/>
        <end position="79"/>
    </location>
</feature>
<dbReference type="Gene3D" id="2.60.40.3360">
    <property type="match status" value="1"/>
</dbReference>
<organism evidence="3 4">
    <name type="scientific">Hucho hucho</name>
    <name type="common">huchen</name>
    <dbReference type="NCBI Taxonomy" id="62062"/>
    <lineage>
        <taxon>Eukaryota</taxon>
        <taxon>Metazoa</taxon>
        <taxon>Chordata</taxon>
        <taxon>Craniata</taxon>
        <taxon>Vertebrata</taxon>
        <taxon>Euteleostomi</taxon>
        <taxon>Actinopterygii</taxon>
        <taxon>Neopterygii</taxon>
        <taxon>Teleostei</taxon>
        <taxon>Protacanthopterygii</taxon>
        <taxon>Salmoniformes</taxon>
        <taxon>Salmonidae</taxon>
        <taxon>Salmoninae</taxon>
        <taxon>Hucho</taxon>
    </lineage>
</organism>
<dbReference type="InterPro" id="IPR033540">
    <property type="entry name" value="MALT1_IG-like_dom_sf"/>
</dbReference>
<feature type="compositionally biased region" description="Low complexity" evidence="1">
    <location>
        <begin position="131"/>
        <end position="143"/>
    </location>
</feature>
<evidence type="ECO:0000256" key="1">
    <source>
        <dbReference type="SAM" id="MobiDB-lite"/>
    </source>
</evidence>
<keyword evidence="4" id="KW-1185">Reference proteome</keyword>
<protein>
    <recommendedName>
        <fullName evidence="2">MALT1 immunoglobulin-like domain-containing protein</fullName>
    </recommendedName>
</protein>
<reference evidence="3" key="2">
    <citation type="submission" date="2025-08" db="UniProtKB">
        <authorList>
            <consortium name="Ensembl"/>
        </authorList>
    </citation>
    <scope>IDENTIFICATION</scope>
</reference>
<accession>A0A4W5MXC8</accession>
<feature type="compositionally biased region" description="Pro residues" evidence="1">
    <location>
        <begin position="144"/>
        <end position="159"/>
    </location>
</feature>
<reference evidence="4" key="1">
    <citation type="submission" date="2018-06" db="EMBL/GenBank/DDBJ databases">
        <title>Genome assembly of Danube salmon.</title>
        <authorList>
            <person name="Macqueen D.J."/>
            <person name="Gundappa M.K."/>
        </authorList>
    </citation>
    <scope>NUCLEOTIDE SEQUENCE [LARGE SCALE GENOMIC DNA]</scope>
</reference>
<feature type="region of interest" description="Disordered" evidence="1">
    <location>
        <begin position="122"/>
        <end position="173"/>
    </location>
</feature>
<name>A0A4W5MXC8_9TELE</name>
<dbReference type="Pfam" id="PF18703">
    <property type="entry name" value="MALT1_Ig"/>
    <property type="match status" value="1"/>
</dbReference>
<evidence type="ECO:0000313" key="4">
    <source>
        <dbReference type="Proteomes" id="UP000314982"/>
    </source>
</evidence>
<dbReference type="STRING" id="62062.ENSHHUP00000043671"/>
<evidence type="ECO:0000313" key="3">
    <source>
        <dbReference type="Ensembl" id="ENSHHUP00000043671.1"/>
    </source>
</evidence>